<dbReference type="InterPro" id="IPR003340">
    <property type="entry name" value="B3_DNA-bd"/>
</dbReference>
<dbReference type="CDD" id="cd10017">
    <property type="entry name" value="B3_DNA"/>
    <property type="match status" value="1"/>
</dbReference>
<dbReference type="GO" id="GO:0005634">
    <property type="term" value="C:nucleus"/>
    <property type="evidence" value="ECO:0007669"/>
    <property type="project" value="UniProtKB-SubCell"/>
</dbReference>
<dbReference type="PANTHER" id="PTHR31391">
    <property type="entry name" value="B3 DOMAIN-CONTAINING PROTEIN OS11G0197600-RELATED"/>
    <property type="match status" value="1"/>
</dbReference>
<evidence type="ECO:0000256" key="5">
    <source>
        <dbReference type="ARBA" id="ARBA00023242"/>
    </source>
</evidence>
<sequence>MTEASWSSSKLVRSSAPEKHTVSGAAAPWEDDKIQPLSGNPFFSIVMCPSHVKPVYNLYVPNKMYDILPPKDMAADFMYRGREWETVYHGKRTKGKRFGPEWKHFVEDNDLKVGDACVFELMVCTSRQLKFRVQILRDEIPPELRGRMGVADR</sequence>
<organism evidence="7 8">
    <name type="scientific">Trapa incisa</name>
    <dbReference type="NCBI Taxonomy" id="236973"/>
    <lineage>
        <taxon>Eukaryota</taxon>
        <taxon>Viridiplantae</taxon>
        <taxon>Streptophyta</taxon>
        <taxon>Embryophyta</taxon>
        <taxon>Tracheophyta</taxon>
        <taxon>Spermatophyta</taxon>
        <taxon>Magnoliopsida</taxon>
        <taxon>eudicotyledons</taxon>
        <taxon>Gunneridae</taxon>
        <taxon>Pentapetalae</taxon>
        <taxon>rosids</taxon>
        <taxon>malvids</taxon>
        <taxon>Myrtales</taxon>
        <taxon>Lythraceae</taxon>
        <taxon>Trapa</taxon>
    </lineage>
</organism>
<dbReference type="InterPro" id="IPR015300">
    <property type="entry name" value="DNA-bd_pseudobarrel_sf"/>
</dbReference>
<protein>
    <recommendedName>
        <fullName evidence="6">TF-B3 domain-containing protein</fullName>
    </recommendedName>
</protein>
<keyword evidence="5" id="KW-0539">Nucleus</keyword>
<dbReference type="PANTHER" id="PTHR31391:SF64">
    <property type="entry name" value="B3 DOMAIN-CONTAINING PROTEIN OS06G0112300"/>
    <property type="match status" value="1"/>
</dbReference>
<accession>A0AAN7GVW5</accession>
<keyword evidence="3" id="KW-0238">DNA-binding</keyword>
<keyword evidence="4" id="KW-0804">Transcription</keyword>
<evidence type="ECO:0000256" key="3">
    <source>
        <dbReference type="ARBA" id="ARBA00023125"/>
    </source>
</evidence>
<dbReference type="InterPro" id="IPR044837">
    <property type="entry name" value="REM16-like"/>
</dbReference>
<dbReference type="GO" id="GO:0003677">
    <property type="term" value="F:DNA binding"/>
    <property type="evidence" value="ECO:0007669"/>
    <property type="project" value="UniProtKB-KW"/>
</dbReference>
<dbReference type="SUPFAM" id="SSF101936">
    <property type="entry name" value="DNA-binding pseudobarrel domain"/>
    <property type="match status" value="1"/>
</dbReference>
<dbReference type="Gene3D" id="2.40.330.10">
    <property type="entry name" value="DNA-binding pseudobarrel domain"/>
    <property type="match status" value="1"/>
</dbReference>
<dbReference type="SMART" id="SM01019">
    <property type="entry name" value="B3"/>
    <property type="match status" value="1"/>
</dbReference>
<evidence type="ECO:0000256" key="2">
    <source>
        <dbReference type="ARBA" id="ARBA00023015"/>
    </source>
</evidence>
<dbReference type="AlphaFoldDB" id="A0AAN7GVW5"/>
<keyword evidence="2" id="KW-0805">Transcription regulation</keyword>
<evidence type="ECO:0000256" key="4">
    <source>
        <dbReference type="ARBA" id="ARBA00023163"/>
    </source>
</evidence>
<comment type="caution">
    <text evidence="7">The sequence shown here is derived from an EMBL/GenBank/DDBJ whole genome shotgun (WGS) entry which is preliminary data.</text>
</comment>
<reference evidence="7 8" key="1">
    <citation type="journal article" date="2023" name="Hortic Res">
        <title>Pangenome of water caltrop reveals structural variations and asymmetric subgenome divergence after allopolyploidization.</title>
        <authorList>
            <person name="Zhang X."/>
            <person name="Chen Y."/>
            <person name="Wang L."/>
            <person name="Yuan Y."/>
            <person name="Fang M."/>
            <person name="Shi L."/>
            <person name="Lu R."/>
            <person name="Comes H.P."/>
            <person name="Ma Y."/>
            <person name="Chen Y."/>
            <person name="Huang G."/>
            <person name="Zhou Y."/>
            <person name="Zheng Z."/>
            <person name="Qiu Y."/>
        </authorList>
    </citation>
    <scope>NUCLEOTIDE SEQUENCE [LARGE SCALE GENOMIC DNA]</scope>
    <source>
        <tissue evidence="7">Roots</tissue>
    </source>
</reference>
<evidence type="ECO:0000259" key="6">
    <source>
        <dbReference type="PROSITE" id="PS50863"/>
    </source>
</evidence>
<name>A0AAN7GVW5_9MYRT</name>
<evidence type="ECO:0000313" key="8">
    <source>
        <dbReference type="Proteomes" id="UP001345219"/>
    </source>
</evidence>
<evidence type="ECO:0000313" key="7">
    <source>
        <dbReference type="EMBL" id="KAK4748038.1"/>
    </source>
</evidence>
<dbReference type="PROSITE" id="PS50863">
    <property type="entry name" value="B3"/>
    <property type="match status" value="1"/>
</dbReference>
<dbReference type="Pfam" id="PF02362">
    <property type="entry name" value="B3"/>
    <property type="match status" value="1"/>
</dbReference>
<dbReference type="EMBL" id="JAXIOK010000019">
    <property type="protein sequence ID" value="KAK4748038.1"/>
    <property type="molecule type" value="Genomic_DNA"/>
</dbReference>
<dbReference type="Proteomes" id="UP001345219">
    <property type="component" value="Chromosome 12"/>
</dbReference>
<keyword evidence="8" id="KW-1185">Reference proteome</keyword>
<gene>
    <name evidence="7" type="ORF">SAY87_014624</name>
</gene>
<comment type="subcellular location">
    <subcellularLocation>
        <location evidence="1">Nucleus</location>
    </subcellularLocation>
</comment>
<evidence type="ECO:0000256" key="1">
    <source>
        <dbReference type="ARBA" id="ARBA00004123"/>
    </source>
</evidence>
<feature type="domain" description="TF-B3" evidence="6">
    <location>
        <begin position="43"/>
        <end position="139"/>
    </location>
</feature>
<proteinExistence type="predicted"/>